<protein>
    <submittedName>
        <fullName evidence="3">Helix-turn-helix transcriptional regulator</fullName>
    </submittedName>
</protein>
<dbReference type="GO" id="GO:0003700">
    <property type="term" value="F:DNA-binding transcription factor activity"/>
    <property type="evidence" value="ECO:0007669"/>
    <property type="project" value="TreeGrafter"/>
</dbReference>
<dbReference type="EMBL" id="JAAVMB010000013">
    <property type="protein sequence ID" value="NKC68631.1"/>
    <property type="molecule type" value="Genomic_DNA"/>
</dbReference>
<comment type="caution">
    <text evidence="4">The sequence shown here is derived from an EMBL/GenBank/DDBJ whole genome shotgun (WGS) entry which is preliminary data.</text>
</comment>
<dbReference type="Pfam" id="PF01381">
    <property type="entry name" value="HTH_3"/>
    <property type="match status" value="1"/>
</dbReference>
<reference evidence="4 5" key="1">
    <citation type="submission" date="2017-05" db="EMBL/GenBank/DDBJ databases">
        <title>Vagococcus spp. assemblies.</title>
        <authorList>
            <person name="Gulvik C.A."/>
        </authorList>
    </citation>
    <scope>NUCLEOTIDE SEQUENCE [LARGE SCALE GENOMIC DNA]</scope>
    <source>
        <strain evidence="4 5">NCFB 2497</strain>
    </source>
</reference>
<dbReference type="SUPFAM" id="SSF47413">
    <property type="entry name" value="lambda repressor-like DNA-binding domains"/>
    <property type="match status" value="1"/>
</dbReference>
<keyword evidence="1" id="KW-0238">DNA-binding</keyword>
<reference evidence="3 6" key="2">
    <citation type="submission" date="2020-03" db="EMBL/GenBank/DDBJ databases">
        <title>Bacterial samples isolated from urine from healthy bovine heifers (Gyr breed).</title>
        <authorList>
            <person name="Giannattasio-Ferraz S."/>
            <person name="Maskeri L."/>
            <person name="Penido A."/>
            <person name="Barbosa-Stancioli E.F."/>
            <person name="Putonti C."/>
        </authorList>
    </citation>
    <scope>NUCLEOTIDE SEQUENCE [LARGE SCALE GENOMIC DNA]</scope>
    <source>
        <strain evidence="3 6">UFMG-H7</strain>
    </source>
</reference>
<gene>
    <name evidence="4" type="ORF">CBF32_12370</name>
    <name evidence="3" type="ORF">HED35_11080</name>
</gene>
<dbReference type="GO" id="GO:0003677">
    <property type="term" value="F:DNA binding"/>
    <property type="evidence" value="ECO:0007669"/>
    <property type="project" value="UniProtKB-KW"/>
</dbReference>
<dbReference type="AlphaFoldDB" id="A0A369ASP0"/>
<dbReference type="CDD" id="cd02209">
    <property type="entry name" value="cupin_XRE_C"/>
    <property type="match status" value="1"/>
</dbReference>
<evidence type="ECO:0000256" key="1">
    <source>
        <dbReference type="ARBA" id="ARBA00023125"/>
    </source>
</evidence>
<dbReference type="GeneID" id="63147475"/>
<dbReference type="SUPFAM" id="SSF51182">
    <property type="entry name" value="RmlC-like cupins"/>
    <property type="match status" value="1"/>
</dbReference>
<dbReference type="Pfam" id="PF07883">
    <property type="entry name" value="Cupin_2"/>
    <property type="match status" value="1"/>
</dbReference>
<sequence>MILSSISKKLRAYRKNNNLTIAQMAEQTQLSTALISQLERDLANPTLSVLQILANTLGISITELLAEDIEEESLVLRASDREKSFYNDSDLKSYHYILTPEEMKSNLRLALVHIEPKSETLSGEFFVHKNDEIVFILSGDVTTIYENSEIVLHKGDTLRIPGNKKHRYYNKSKKSVEMLTIKTSRNF</sequence>
<evidence type="ECO:0000313" key="3">
    <source>
        <dbReference type="EMBL" id="NKC68631.1"/>
    </source>
</evidence>
<dbReference type="Proteomes" id="UP000288197">
    <property type="component" value="Unassembled WGS sequence"/>
</dbReference>
<dbReference type="EMBL" id="NGJX01000017">
    <property type="protein sequence ID" value="RST99027.1"/>
    <property type="molecule type" value="Genomic_DNA"/>
</dbReference>
<dbReference type="RefSeq" id="WP_114290487.1">
    <property type="nucleotide sequence ID" value="NZ_JAAVMB010000013.1"/>
</dbReference>
<evidence type="ECO:0000259" key="2">
    <source>
        <dbReference type="PROSITE" id="PS50943"/>
    </source>
</evidence>
<name>A0A369ASP0_9ENTE</name>
<dbReference type="InterPro" id="IPR010982">
    <property type="entry name" value="Lambda_DNA-bd_dom_sf"/>
</dbReference>
<dbReference type="SMART" id="SM00530">
    <property type="entry name" value="HTH_XRE"/>
    <property type="match status" value="1"/>
</dbReference>
<dbReference type="PANTHER" id="PTHR46797">
    <property type="entry name" value="HTH-TYPE TRANSCRIPTIONAL REGULATOR"/>
    <property type="match status" value="1"/>
</dbReference>
<accession>A0A369ASP0</accession>
<dbReference type="Gene3D" id="2.60.120.10">
    <property type="entry name" value="Jelly Rolls"/>
    <property type="match status" value="1"/>
</dbReference>
<dbReference type="PANTHER" id="PTHR46797:SF19">
    <property type="entry name" value="BLL2473 PROTEIN"/>
    <property type="match status" value="1"/>
</dbReference>
<dbReference type="InterPro" id="IPR013096">
    <property type="entry name" value="Cupin_2"/>
</dbReference>
<dbReference type="InterPro" id="IPR001387">
    <property type="entry name" value="Cro/C1-type_HTH"/>
</dbReference>
<keyword evidence="5" id="KW-1185">Reference proteome</keyword>
<feature type="domain" description="HTH cro/C1-type" evidence="2">
    <location>
        <begin position="10"/>
        <end position="64"/>
    </location>
</feature>
<dbReference type="Proteomes" id="UP000521358">
    <property type="component" value="Unassembled WGS sequence"/>
</dbReference>
<dbReference type="PROSITE" id="PS50943">
    <property type="entry name" value="HTH_CROC1"/>
    <property type="match status" value="1"/>
</dbReference>
<dbReference type="OrthoDB" id="34624at2"/>
<organism evidence="4 5">
    <name type="scientific">Vagococcus fluvialis</name>
    <dbReference type="NCBI Taxonomy" id="2738"/>
    <lineage>
        <taxon>Bacteria</taxon>
        <taxon>Bacillati</taxon>
        <taxon>Bacillota</taxon>
        <taxon>Bacilli</taxon>
        <taxon>Lactobacillales</taxon>
        <taxon>Enterococcaceae</taxon>
        <taxon>Vagococcus</taxon>
    </lineage>
</organism>
<evidence type="ECO:0000313" key="5">
    <source>
        <dbReference type="Proteomes" id="UP000288197"/>
    </source>
</evidence>
<dbReference type="InterPro" id="IPR014710">
    <property type="entry name" value="RmlC-like_jellyroll"/>
</dbReference>
<dbReference type="InterPro" id="IPR011051">
    <property type="entry name" value="RmlC_Cupin_sf"/>
</dbReference>
<proteinExistence type="predicted"/>
<dbReference type="GO" id="GO:0005829">
    <property type="term" value="C:cytosol"/>
    <property type="evidence" value="ECO:0007669"/>
    <property type="project" value="TreeGrafter"/>
</dbReference>
<dbReference type="CDD" id="cd00093">
    <property type="entry name" value="HTH_XRE"/>
    <property type="match status" value="1"/>
</dbReference>
<evidence type="ECO:0000313" key="4">
    <source>
        <dbReference type="EMBL" id="RST99027.1"/>
    </source>
</evidence>
<dbReference type="InterPro" id="IPR050807">
    <property type="entry name" value="TransReg_Diox_bact_type"/>
</dbReference>
<evidence type="ECO:0000313" key="6">
    <source>
        <dbReference type="Proteomes" id="UP000521358"/>
    </source>
</evidence>
<dbReference type="Gene3D" id="1.10.260.40">
    <property type="entry name" value="lambda repressor-like DNA-binding domains"/>
    <property type="match status" value="1"/>
</dbReference>